<evidence type="ECO:0000256" key="3">
    <source>
        <dbReference type="ARBA" id="ARBA00022692"/>
    </source>
</evidence>
<accession>A0A3Q7Y7U8</accession>
<feature type="domain" description="Trichome birefringence-like N-terminal" evidence="10">
    <location>
        <begin position="67"/>
        <end position="119"/>
    </location>
</feature>
<evidence type="ECO:0000256" key="7">
    <source>
        <dbReference type="SAM" id="Coils"/>
    </source>
</evidence>
<dbReference type="InterPro" id="IPR026057">
    <property type="entry name" value="TBL_C"/>
</dbReference>
<keyword evidence="3 8" id="KW-0812">Transmembrane</keyword>
<dbReference type="PANTHER" id="PTHR32285:SF292">
    <property type="entry name" value="PMR5_CAS1P GDSL_SGNH-LIKE ACYL-ESTERASE FAMILY PROTEIN"/>
    <property type="match status" value="1"/>
</dbReference>
<dbReference type="PANTHER" id="PTHR32285">
    <property type="entry name" value="PROTEIN TRICHOME BIREFRINGENCE-LIKE 9-RELATED"/>
    <property type="match status" value="1"/>
</dbReference>
<evidence type="ECO:0000256" key="6">
    <source>
        <dbReference type="ARBA" id="ARBA00023136"/>
    </source>
</evidence>
<dbReference type="Pfam" id="PF14416">
    <property type="entry name" value="PMR5N"/>
    <property type="match status" value="1"/>
</dbReference>
<name>A0A3Q7Y7U8_CICAR</name>
<dbReference type="AlphaFoldDB" id="A0A3Q7Y7U8"/>
<comment type="similarity">
    <text evidence="2">Belongs to the PC-esterase family. TBL subfamily.</text>
</comment>
<dbReference type="GeneID" id="101490987"/>
<evidence type="ECO:0000256" key="1">
    <source>
        <dbReference type="ARBA" id="ARBA00004167"/>
    </source>
</evidence>
<evidence type="ECO:0000313" key="12">
    <source>
        <dbReference type="RefSeq" id="XP_027187357.1"/>
    </source>
</evidence>
<evidence type="ECO:0000259" key="9">
    <source>
        <dbReference type="Pfam" id="PF13839"/>
    </source>
</evidence>
<dbReference type="Proteomes" id="UP000087171">
    <property type="component" value="Chromosome Ca2"/>
</dbReference>
<dbReference type="GO" id="GO:0005794">
    <property type="term" value="C:Golgi apparatus"/>
    <property type="evidence" value="ECO:0007669"/>
    <property type="project" value="TreeGrafter"/>
</dbReference>
<keyword evidence="11" id="KW-1185">Reference proteome</keyword>
<dbReference type="Pfam" id="PF13839">
    <property type="entry name" value="PC-Esterase"/>
    <property type="match status" value="1"/>
</dbReference>
<dbReference type="GO" id="GO:0016413">
    <property type="term" value="F:O-acetyltransferase activity"/>
    <property type="evidence" value="ECO:0007669"/>
    <property type="project" value="InterPro"/>
</dbReference>
<dbReference type="KEGG" id="cam:101490987"/>
<gene>
    <name evidence="12" type="primary">LOC101490987</name>
</gene>
<dbReference type="InterPro" id="IPR025846">
    <property type="entry name" value="TBL_N"/>
</dbReference>
<evidence type="ECO:0000259" key="10">
    <source>
        <dbReference type="Pfam" id="PF14416"/>
    </source>
</evidence>
<reference evidence="12" key="2">
    <citation type="submission" date="2025-08" db="UniProtKB">
        <authorList>
            <consortium name="RefSeq"/>
        </authorList>
    </citation>
    <scope>IDENTIFICATION</scope>
    <source>
        <tissue evidence="12">Etiolated seedlings</tissue>
    </source>
</reference>
<evidence type="ECO:0000256" key="4">
    <source>
        <dbReference type="ARBA" id="ARBA00022968"/>
    </source>
</evidence>
<comment type="subcellular location">
    <subcellularLocation>
        <location evidence="1">Membrane</location>
        <topology evidence="1">Single-pass membrane protein</topology>
    </subcellularLocation>
</comment>
<dbReference type="RefSeq" id="XP_027187357.1">
    <property type="nucleotide sequence ID" value="XM_027331556.1"/>
</dbReference>
<feature type="transmembrane region" description="Helical" evidence="8">
    <location>
        <begin position="12"/>
        <end position="35"/>
    </location>
</feature>
<evidence type="ECO:0000256" key="5">
    <source>
        <dbReference type="ARBA" id="ARBA00022989"/>
    </source>
</evidence>
<keyword evidence="4" id="KW-0735">Signal-anchor</keyword>
<reference evidence="11" key="1">
    <citation type="journal article" date="2013" name="Nat. Biotechnol.">
        <title>Draft genome sequence of chickpea (Cicer arietinum) provides a resource for trait improvement.</title>
        <authorList>
            <person name="Varshney R.K."/>
            <person name="Song C."/>
            <person name="Saxena R.K."/>
            <person name="Azam S."/>
            <person name="Yu S."/>
            <person name="Sharpe A.G."/>
            <person name="Cannon S."/>
            <person name="Baek J."/>
            <person name="Rosen B.D."/>
            <person name="Tar'an B."/>
            <person name="Millan T."/>
            <person name="Zhang X."/>
            <person name="Ramsay L.D."/>
            <person name="Iwata A."/>
            <person name="Wang Y."/>
            <person name="Nelson W."/>
            <person name="Farmer A.D."/>
            <person name="Gaur P.M."/>
            <person name="Soderlund C."/>
            <person name="Penmetsa R.V."/>
            <person name="Xu C."/>
            <person name="Bharti A.K."/>
            <person name="He W."/>
            <person name="Winter P."/>
            <person name="Zhao S."/>
            <person name="Hane J.K."/>
            <person name="Carrasquilla-Garcia N."/>
            <person name="Condie J.A."/>
            <person name="Upadhyaya H.D."/>
            <person name="Luo M.C."/>
            <person name="Thudi M."/>
            <person name="Gowda C.L."/>
            <person name="Singh N.P."/>
            <person name="Lichtenzveig J."/>
            <person name="Gali K.K."/>
            <person name="Rubio J."/>
            <person name="Nadarajan N."/>
            <person name="Dolezel J."/>
            <person name="Bansal K.C."/>
            <person name="Xu X."/>
            <person name="Edwards D."/>
            <person name="Zhang G."/>
            <person name="Kahl G."/>
            <person name="Gil J."/>
            <person name="Singh K.B."/>
            <person name="Datta S.K."/>
            <person name="Jackson S.A."/>
            <person name="Wang J."/>
            <person name="Cook D.R."/>
        </authorList>
    </citation>
    <scope>NUCLEOTIDE SEQUENCE [LARGE SCALE GENOMIC DNA]</scope>
    <source>
        <strain evidence="11">cv. CDC Frontier</strain>
    </source>
</reference>
<dbReference type="PaxDb" id="3827-XP_004489886.1"/>
<protein>
    <submittedName>
        <fullName evidence="12">Protein ALTERED XYLOGLUCAN 4-like</fullName>
    </submittedName>
</protein>
<feature type="coiled-coil region" evidence="7">
    <location>
        <begin position="318"/>
        <end position="348"/>
    </location>
</feature>
<proteinExistence type="inferred from homology"/>
<keyword evidence="7" id="KW-0175">Coiled coil</keyword>
<feature type="domain" description="Trichome birefringence-like C-terminal" evidence="9">
    <location>
        <begin position="120"/>
        <end position="411"/>
    </location>
</feature>
<keyword evidence="6 8" id="KW-0472">Membrane</keyword>
<sequence length="424" mass="48847">MMTNTYTLKYKFTKNIIPSIFYIFPPIALICLYFYSHSFAPFFTLITHYSPLPASTPTEIEKAYEKTCDYSIGKWVHDKREPLYNATTCSNIKQSLNCISNGRPNTTYQYWRWKPSECNLPMFKPNTFLNLIKNKQIAFVGDSLARNQIDSLICLLSTTSTPQGSQHKGSTKWYFPSHNANVSIYWSPFLVKGEQRKNKGPNYNTIFLDHVNEKWANDINEMDLVVLSFGHWFMVPSIYYEGDSVLGSHDLKFNYPKIGFYVPFRKALRTALNSIIDGRGNNSSKGNNGIDVIVTTYSPTHFEGDWDKGGTCSKSEPYENEEKKLEGMDDELRKIEFEEVENAKVKAKEFGGIRFEILDITKLALLRPDGHPGAYMNPFPFAKGVPKHVQNDCVHWCLPGPIDTWNEVFLETMKKWDQRSQKEK</sequence>
<dbReference type="GO" id="GO:0016020">
    <property type="term" value="C:membrane"/>
    <property type="evidence" value="ECO:0007669"/>
    <property type="project" value="UniProtKB-SubCell"/>
</dbReference>
<dbReference type="OrthoDB" id="630188at2759"/>
<evidence type="ECO:0000256" key="2">
    <source>
        <dbReference type="ARBA" id="ARBA00007727"/>
    </source>
</evidence>
<organism evidence="11 12">
    <name type="scientific">Cicer arietinum</name>
    <name type="common">Chickpea</name>
    <name type="synonym">Garbanzo</name>
    <dbReference type="NCBI Taxonomy" id="3827"/>
    <lineage>
        <taxon>Eukaryota</taxon>
        <taxon>Viridiplantae</taxon>
        <taxon>Streptophyta</taxon>
        <taxon>Embryophyta</taxon>
        <taxon>Tracheophyta</taxon>
        <taxon>Spermatophyta</taxon>
        <taxon>Magnoliopsida</taxon>
        <taxon>eudicotyledons</taxon>
        <taxon>Gunneridae</taxon>
        <taxon>Pentapetalae</taxon>
        <taxon>rosids</taxon>
        <taxon>fabids</taxon>
        <taxon>Fabales</taxon>
        <taxon>Fabaceae</taxon>
        <taxon>Papilionoideae</taxon>
        <taxon>50 kb inversion clade</taxon>
        <taxon>NPAAA clade</taxon>
        <taxon>Hologalegina</taxon>
        <taxon>IRL clade</taxon>
        <taxon>Cicereae</taxon>
        <taxon>Cicer</taxon>
    </lineage>
</organism>
<dbReference type="InterPro" id="IPR029962">
    <property type="entry name" value="TBL"/>
</dbReference>
<evidence type="ECO:0000313" key="11">
    <source>
        <dbReference type="Proteomes" id="UP000087171"/>
    </source>
</evidence>
<keyword evidence="5 8" id="KW-1133">Transmembrane helix</keyword>
<evidence type="ECO:0000256" key="8">
    <source>
        <dbReference type="SAM" id="Phobius"/>
    </source>
</evidence>